<dbReference type="AlphaFoldDB" id="A0A9D4DWB0"/>
<dbReference type="InterPro" id="IPR036322">
    <property type="entry name" value="WD40_repeat_dom_sf"/>
</dbReference>
<name>A0A9D4DWB0_DREPO</name>
<comment type="caution">
    <text evidence="1">The sequence shown here is derived from an EMBL/GenBank/DDBJ whole genome shotgun (WGS) entry which is preliminary data.</text>
</comment>
<reference evidence="1" key="2">
    <citation type="submission" date="2020-11" db="EMBL/GenBank/DDBJ databases">
        <authorList>
            <person name="McCartney M.A."/>
            <person name="Auch B."/>
            <person name="Kono T."/>
            <person name="Mallez S."/>
            <person name="Becker A."/>
            <person name="Gohl D.M."/>
            <person name="Silverstein K.A.T."/>
            <person name="Koren S."/>
            <person name="Bechman K.B."/>
            <person name="Herman A."/>
            <person name="Abrahante J.E."/>
            <person name="Garbe J."/>
        </authorList>
    </citation>
    <scope>NUCLEOTIDE SEQUENCE</scope>
    <source>
        <strain evidence="1">Duluth1</strain>
        <tissue evidence="1">Whole animal</tissue>
    </source>
</reference>
<evidence type="ECO:0000313" key="1">
    <source>
        <dbReference type="EMBL" id="KAH3755209.1"/>
    </source>
</evidence>
<reference evidence="1" key="1">
    <citation type="journal article" date="2019" name="bioRxiv">
        <title>The Genome of the Zebra Mussel, Dreissena polymorpha: A Resource for Invasive Species Research.</title>
        <authorList>
            <person name="McCartney M.A."/>
            <person name="Auch B."/>
            <person name="Kono T."/>
            <person name="Mallez S."/>
            <person name="Zhang Y."/>
            <person name="Obille A."/>
            <person name="Becker A."/>
            <person name="Abrahante J.E."/>
            <person name="Garbe J."/>
            <person name="Badalamenti J.P."/>
            <person name="Herman A."/>
            <person name="Mangelson H."/>
            <person name="Liachko I."/>
            <person name="Sullivan S."/>
            <person name="Sone E.D."/>
            <person name="Koren S."/>
            <person name="Silverstein K.A.T."/>
            <person name="Beckman K.B."/>
            <person name="Gohl D.M."/>
        </authorList>
    </citation>
    <scope>NUCLEOTIDE SEQUENCE</scope>
    <source>
        <strain evidence="1">Duluth1</strain>
        <tissue evidence="1">Whole animal</tissue>
    </source>
</reference>
<dbReference type="Gene3D" id="2.130.10.10">
    <property type="entry name" value="YVTN repeat-like/Quinoprotein amine dehydrogenase"/>
    <property type="match status" value="1"/>
</dbReference>
<organism evidence="1 2">
    <name type="scientific">Dreissena polymorpha</name>
    <name type="common">Zebra mussel</name>
    <name type="synonym">Mytilus polymorpha</name>
    <dbReference type="NCBI Taxonomy" id="45954"/>
    <lineage>
        <taxon>Eukaryota</taxon>
        <taxon>Metazoa</taxon>
        <taxon>Spiralia</taxon>
        <taxon>Lophotrochozoa</taxon>
        <taxon>Mollusca</taxon>
        <taxon>Bivalvia</taxon>
        <taxon>Autobranchia</taxon>
        <taxon>Heteroconchia</taxon>
        <taxon>Euheterodonta</taxon>
        <taxon>Imparidentia</taxon>
        <taxon>Neoheterodontei</taxon>
        <taxon>Myida</taxon>
        <taxon>Dreissenoidea</taxon>
        <taxon>Dreissenidae</taxon>
        <taxon>Dreissena</taxon>
    </lineage>
</organism>
<dbReference type="SUPFAM" id="SSF50978">
    <property type="entry name" value="WD40 repeat-like"/>
    <property type="match status" value="1"/>
</dbReference>
<sequence length="201" mass="22381">MEIAGRLPALLQVKSESHETKLLEDSLTASVEDCRLVPYVPCYTIPSESELYNIENGRVPVNPKLSPISNDSSHFATLTEDNCLLIWDVDMGELETTVILMEAEHPSLNVMVKPPNQDVIIVGTTHQSKGNPIFIVNINTGEIEHKLQAAKMGELCCCKQLTVKQETMICSRKRFAVNEERSVCAGKCCEISQTEYKTARI</sequence>
<proteinExistence type="predicted"/>
<dbReference type="EMBL" id="JAIWYP010000010">
    <property type="protein sequence ID" value="KAH3755209.1"/>
    <property type="molecule type" value="Genomic_DNA"/>
</dbReference>
<evidence type="ECO:0000313" key="2">
    <source>
        <dbReference type="Proteomes" id="UP000828390"/>
    </source>
</evidence>
<dbReference type="InterPro" id="IPR015943">
    <property type="entry name" value="WD40/YVTN_repeat-like_dom_sf"/>
</dbReference>
<accession>A0A9D4DWB0</accession>
<gene>
    <name evidence="1" type="ORF">DPMN_189899</name>
</gene>
<protein>
    <submittedName>
        <fullName evidence="1">Uncharacterized protein</fullName>
    </submittedName>
</protein>
<keyword evidence="2" id="KW-1185">Reference proteome</keyword>
<dbReference type="Proteomes" id="UP000828390">
    <property type="component" value="Unassembled WGS sequence"/>
</dbReference>